<dbReference type="AlphaFoldDB" id="A0A382UN83"/>
<dbReference type="EMBL" id="UINC01145540">
    <property type="protein sequence ID" value="SVD35733.1"/>
    <property type="molecule type" value="Genomic_DNA"/>
</dbReference>
<feature type="non-terminal residue" evidence="1">
    <location>
        <position position="1"/>
    </location>
</feature>
<gene>
    <name evidence="1" type="ORF">METZ01_LOCUS388587</name>
</gene>
<reference evidence="1" key="1">
    <citation type="submission" date="2018-05" db="EMBL/GenBank/DDBJ databases">
        <authorList>
            <person name="Lanie J.A."/>
            <person name="Ng W.-L."/>
            <person name="Kazmierczak K.M."/>
            <person name="Andrzejewski T.M."/>
            <person name="Davidsen T.M."/>
            <person name="Wayne K.J."/>
            <person name="Tettelin H."/>
            <person name="Glass J.I."/>
            <person name="Rusch D."/>
            <person name="Podicherti R."/>
            <person name="Tsui H.-C.T."/>
            <person name="Winkler M.E."/>
        </authorList>
    </citation>
    <scope>NUCLEOTIDE SEQUENCE</scope>
</reference>
<name>A0A382UN83_9ZZZZ</name>
<proteinExistence type="predicted"/>
<evidence type="ECO:0000313" key="1">
    <source>
        <dbReference type="EMBL" id="SVD35733.1"/>
    </source>
</evidence>
<accession>A0A382UN83</accession>
<organism evidence="1">
    <name type="scientific">marine metagenome</name>
    <dbReference type="NCBI Taxonomy" id="408172"/>
    <lineage>
        <taxon>unclassified sequences</taxon>
        <taxon>metagenomes</taxon>
        <taxon>ecological metagenomes</taxon>
    </lineage>
</organism>
<sequence length="56" mass="6797">VLSNNFPNKEIFFIVFIYKETKQLDLAVYSPNYMIVVNSFNHMELWKYSFNVIHFC</sequence>
<protein>
    <submittedName>
        <fullName evidence="1">Uncharacterized protein</fullName>
    </submittedName>
</protein>